<comment type="subcellular location">
    <subcellularLocation>
        <location evidence="1">Cell outer membrane</location>
    </subcellularLocation>
</comment>
<keyword evidence="3" id="KW-0812">Transmembrane</keyword>
<evidence type="ECO:0000256" key="2">
    <source>
        <dbReference type="ARBA" id="ARBA00022452"/>
    </source>
</evidence>
<dbReference type="AlphaFoldDB" id="A0A0F0CJN5"/>
<evidence type="ECO:0000256" key="6">
    <source>
        <dbReference type="SAM" id="Coils"/>
    </source>
</evidence>
<evidence type="ECO:0000256" key="5">
    <source>
        <dbReference type="ARBA" id="ARBA00023237"/>
    </source>
</evidence>
<dbReference type="Gene3D" id="1.20.1600.10">
    <property type="entry name" value="Outer membrane efflux proteins (OEP)"/>
    <property type="match status" value="1"/>
</dbReference>
<keyword evidence="8" id="KW-1185">Reference proteome</keyword>
<dbReference type="PANTHER" id="PTHR30026">
    <property type="entry name" value="OUTER MEMBRANE PROTEIN TOLC"/>
    <property type="match status" value="1"/>
</dbReference>
<keyword evidence="4" id="KW-0472">Membrane</keyword>
<dbReference type="EMBL" id="JYNY01000578">
    <property type="protein sequence ID" value="KJJ83447.1"/>
    <property type="molecule type" value="Genomic_DNA"/>
</dbReference>
<dbReference type="PANTHER" id="PTHR30026:SF20">
    <property type="entry name" value="OUTER MEMBRANE PROTEIN TOLC"/>
    <property type="match status" value="1"/>
</dbReference>
<dbReference type="GO" id="GO:1990281">
    <property type="term" value="C:efflux pump complex"/>
    <property type="evidence" value="ECO:0007669"/>
    <property type="project" value="TreeGrafter"/>
</dbReference>
<dbReference type="Proteomes" id="UP000033428">
    <property type="component" value="Unassembled WGS sequence"/>
</dbReference>
<comment type="caution">
    <text evidence="7">The sequence shown here is derived from an EMBL/GenBank/DDBJ whole genome shotgun (WGS) entry which is preliminary data.</text>
</comment>
<feature type="non-terminal residue" evidence="7">
    <location>
        <position position="392"/>
    </location>
</feature>
<keyword evidence="2" id="KW-1134">Transmembrane beta strand</keyword>
<dbReference type="GO" id="GO:0009279">
    <property type="term" value="C:cell outer membrane"/>
    <property type="evidence" value="ECO:0007669"/>
    <property type="project" value="UniProtKB-SubCell"/>
</dbReference>
<evidence type="ECO:0000256" key="1">
    <source>
        <dbReference type="ARBA" id="ARBA00004442"/>
    </source>
</evidence>
<dbReference type="GO" id="GO:0015562">
    <property type="term" value="F:efflux transmembrane transporter activity"/>
    <property type="evidence" value="ECO:0007669"/>
    <property type="project" value="InterPro"/>
</dbReference>
<gene>
    <name evidence="7" type="ORF">OMAG_002680</name>
</gene>
<dbReference type="GO" id="GO:0015288">
    <property type="term" value="F:porin activity"/>
    <property type="evidence" value="ECO:0007669"/>
    <property type="project" value="TreeGrafter"/>
</dbReference>
<keyword evidence="6" id="KW-0175">Coiled coil</keyword>
<proteinExistence type="predicted"/>
<keyword evidence="5" id="KW-0998">Cell outer membrane</keyword>
<evidence type="ECO:0000256" key="3">
    <source>
        <dbReference type="ARBA" id="ARBA00022692"/>
    </source>
</evidence>
<evidence type="ECO:0000313" key="7">
    <source>
        <dbReference type="EMBL" id="KJJ83447.1"/>
    </source>
</evidence>
<accession>A0A0F0CJN5</accession>
<dbReference type="InterPro" id="IPR051906">
    <property type="entry name" value="TolC-like"/>
</dbReference>
<reference evidence="7 8" key="1">
    <citation type="submission" date="2015-02" db="EMBL/GenBank/DDBJ databases">
        <title>Single-cell genomics of uncultivated deep-branching MTB reveals a conserved set of magnetosome genes.</title>
        <authorList>
            <person name="Kolinko S."/>
            <person name="Richter M."/>
            <person name="Glockner F.O."/>
            <person name="Brachmann A."/>
            <person name="Schuler D."/>
        </authorList>
    </citation>
    <scope>NUCLEOTIDE SEQUENCE [LARGE SCALE GENOMIC DNA]</scope>
    <source>
        <strain evidence="7">SKK-01</strain>
    </source>
</reference>
<evidence type="ECO:0000256" key="4">
    <source>
        <dbReference type="ARBA" id="ARBA00023136"/>
    </source>
</evidence>
<organism evidence="7 8">
    <name type="scientific">Candidatus Omnitrophus magneticus</name>
    <dbReference type="NCBI Taxonomy" id="1609969"/>
    <lineage>
        <taxon>Bacteria</taxon>
        <taxon>Pseudomonadati</taxon>
        <taxon>Candidatus Omnitrophota</taxon>
        <taxon>Candidatus Omnitrophus</taxon>
    </lineage>
</organism>
<evidence type="ECO:0000313" key="8">
    <source>
        <dbReference type="Proteomes" id="UP000033428"/>
    </source>
</evidence>
<protein>
    <submittedName>
        <fullName evidence="7">Outer membrane efflux protein</fullName>
    </submittedName>
</protein>
<name>A0A0F0CJN5_9BACT</name>
<sequence>MGLLFQTKANSEEADSEYTLEGVNSEEFLGADTKNETDSPSVSFTSTSMLKNVTHQESSVPVAIAASKEDAKKNEAIQKEVKPVAKILSKKNILEQKIAQYENLKNKLSKKADKYIFKARYYLSKGNYKKAREFAFKANEKSPQSEGVKNLMNDVSQEEMIKQREKSEKELPAKLSKTQEKVNVDLEKIHGEGPSWMDILAGKTDKELKPIILEKEKNYSINQCVYTAMVNSPRINMSLGNIRLSEFRVFEAYRNLFPSLTLRKEMSSGRIGADGMVRHYRGDKYQVGVKQTLFDGMEKWFALRQAKTNVDLIKFEHAKIIDEIVFDTKKAYYSLDKSIKALEIQKKFRENVKKYYDQVDKLNQSQLVTRAEYLKVKAQDMQADFQVISSEE</sequence>
<dbReference type="SUPFAM" id="SSF56954">
    <property type="entry name" value="Outer membrane efflux proteins (OEP)"/>
    <property type="match status" value="1"/>
</dbReference>
<feature type="coiled-coil region" evidence="6">
    <location>
        <begin position="84"/>
        <end position="114"/>
    </location>
</feature>